<organism evidence="3 4">
    <name type="scientific">Friedmanniomyces endolithicus</name>
    <dbReference type="NCBI Taxonomy" id="329885"/>
    <lineage>
        <taxon>Eukaryota</taxon>
        <taxon>Fungi</taxon>
        <taxon>Dikarya</taxon>
        <taxon>Ascomycota</taxon>
        <taxon>Pezizomycotina</taxon>
        <taxon>Dothideomycetes</taxon>
        <taxon>Dothideomycetidae</taxon>
        <taxon>Mycosphaerellales</taxon>
        <taxon>Teratosphaeriaceae</taxon>
        <taxon>Friedmanniomyces</taxon>
    </lineage>
</organism>
<name>A0A4U0UJE0_9PEZI</name>
<evidence type="ECO:0000313" key="3">
    <source>
        <dbReference type="EMBL" id="TKA34906.1"/>
    </source>
</evidence>
<dbReference type="EMBL" id="NAJP01000075">
    <property type="protein sequence ID" value="TKA34906.1"/>
    <property type="molecule type" value="Genomic_DNA"/>
</dbReference>
<gene>
    <name evidence="3" type="ORF">B0A54_13869</name>
</gene>
<dbReference type="Proteomes" id="UP000310066">
    <property type="component" value="Unassembled WGS sequence"/>
</dbReference>
<dbReference type="STRING" id="329885.A0A4U0UJE0"/>
<feature type="region of interest" description="Disordered" evidence="1">
    <location>
        <begin position="445"/>
        <end position="491"/>
    </location>
</feature>
<dbReference type="GO" id="GO:0051015">
    <property type="term" value="F:actin filament binding"/>
    <property type="evidence" value="ECO:0007669"/>
    <property type="project" value="InterPro"/>
</dbReference>
<dbReference type="PANTHER" id="PTHR11977:SF133">
    <property type="entry name" value="DUF4045 DOMAIN-CONTAINING PROTEIN"/>
    <property type="match status" value="1"/>
</dbReference>
<dbReference type="GO" id="GO:0051014">
    <property type="term" value="P:actin filament severing"/>
    <property type="evidence" value="ECO:0007669"/>
    <property type="project" value="TreeGrafter"/>
</dbReference>
<evidence type="ECO:0000256" key="1">
    <source>
        <dbReference type="SAM" id="MobiDB-lite"/>
    </source>
</evidence>
<feature type="domain" description="DUF7904" evidence="2">
    <location>
        <begin position="27"/>
        <end position="125"/>
    </location>
</feature>
<dbReference type="Gene3D" id="3.40.20.10">
    <property type="entry name" value="Severin"/>
    <property type="match status" value="3"/>
</dbReference>
<dbReference type="GO" id="GO:0051016">
    <property type="term" value="P:barbed-end actin filament capping"/>
    <property type="evidence" value="ECO:0007669"/>
    <property type="project" value="TreeGrafter"/>
</dbReference>
<dbReference type="AlphaFoldDB" id="A0A4U0UJE0"/>
<dbReference type="PANTHER" id="PTHR11977">
    <property type="entry name" value="VILLIN"/>
    <property type="match status" value="1"/>
</dbReference>
<dbReference type="GO" id="GO:0005737">
    <property type="term" value="C:cytoplasm"/>
    <property type="evidence" value="ECO:0007669"/>
    <property type="project" value="TreeGrafter"/>
</dbReference>
<dbReference type="GO" id="GO:0005546">
    <property type="term" value="F:phosphatidylinositol-4,5-bisphosphate binding"/>
    <property type="evidence" value="ECO:0007669"/>
    <property type="project" value="TreeGrafter"/>
</dbReference>
<proteinExistence type="predicted"/>
<dbReference type="GO" id="GO:0015629">
    <property type="term" value="C:actin cytoskeleton"/>
    <property type="evidence" value="ECO:0007669"/>
    <property type="project" value="TreeGrafter"/>
</dbReference>
<dbReference type="InterPro" id="IPR029006">
    <property type="entry name" value="ADF-H/Gelsolin-like_dom_sf"/>
</dbReference>
<evidence type="ECO:0000259" key="2">
    <source>
        <dbReference type="Pfam" id="PF25480"/>
    </source>
</evidence>
<dbReference type="Pfam" id="PF25480">
    <property type="entry name" value="DUF7904"/>
    <property type="match status" value="1"/>
</dbReference>
<sequence length="491" mass="53109">MIDTRALVGEEQGRPATEVKTLRRSTQEILPDGSVVTLRQQEQYTLFDSSVYICTHTYLTPTSTKRTQLFIWSGTTAPHSAFSHAQTAAKNLARGPGTLPLQTITQGHEPAPFLQALGGILITHRGSRFHASKQYVLCGRQHLGHIVFDEVDLGLGSLCAGFVFLISYPVTLQRTELYLWKGAACAMEEVCAARLVGMEISEMGGIEEVEQGGEDPKFLGIFGVGAVREGIAESSAMWEGKARAPGRSEIRLYRVEEVVQKVSLFAGLLSRRPSWNSRPPPSTRSASQDGADIKVEAKRISPFTQTDLEAEGIYVLDAYTKLYILVGPLFPSTPERVRDALLSQTLRFAEELARFPAENEGWEGSGRGFVILGGVPRDVKMLFRCWDEGRGLWGTAGLMAGSRGTRGDEVMMVRLDEVVRAHKPGVNVGNDALPEFTAQAIPAGSAPKEATFLPNSTEAVSEGEGEGAEAKAMEGSTGATSGDVHKNVGGK</sequence>
<reference evidence="3 4" key="1">
    <citation type="submission" date="2017-03" db="EMBL/GenBank/DDBJ databases">
        <title>Genomes of endolithic fungi from Antarctica.</title>
        <authorList>
            <person name="Coleine C."/>
            <person name="Masonjones S."/>
            <person name="Stajich J.E."/>
        </authorList>
    </citation>
    <scope>NUCLEOTIDE SEQUENCE [LARGE SCALE GENOMIC DNA]</scope>
    <source>
        <strain evidence="3 4">CCFEE 5311</strain>
    </source>
</reference>
<dbReference type="GO" id="GO:0008154">
    <property type="term" value="P:actin polymerization or depolymerization"/>
    <property type="evidence" value="ECO:0007669"/>
    <property type="project" value="TreeGrafter"/>
</dbReference>
<dbReference type="InterPro" id="IPR057226">
    <property type="entry name" value="DUF7904"/>
</dbReference>
<evidence type="ECO:0000313" key="4">
    <source>
        <dbReference type="Proteomes" id="UP000310066"/>
    </source>
</evidence>
<comment type="caution">
    <text evidence="3">The sequence shown here is derived from an EMBL/GenBank/DDBJ whole genome shotgun (WGS) entry which is preliminary data.</text>
</comment>
<accession>A0A4U0UJE0</accession>
<dbReference type="InterPro" id="IPR007122">
    <property type="entry name" value="Villin/Gelsolin"/>
</dbReference>
<dbReference type="SMART" id="SM00262">
    <property type="entry name" value="GEL"/>
    <property type="match status" value="2"/>
</dbReference>
<dbReference type="OrthoDB" id="6375767at2759"/>
<dbReference type="SUPFAM" id="SSF55753">
    <property type="entry name" value="Actin depolymerizing proteins"/>
    <property type="match status" value="2"/>
</dbReference>
<protein>
    <recommendedName>
        <fullName evidence="2">DUF7904 domain-containing protein</fullName>
    </recommendedName>
</protein>